<proteinExistence type="predicted"/>
<dbReference type="InterPro" id="IPR000073">
    <property type="entry name" value="AB_hydrolase_1"/>
</dbReference>
<dbReference type="GO" id="GO:0016020">
    <property type="term" value="C:membrane"/>
    <property type="evidence" value="ECO:0007669"/>
    <property type="project" value="TreeGrafter"/>
</dbReference>
<name>A0A2R8BP42_9RHOB</name>
<dbReference type="EMBL" id="OMOR01000002">
    <property type="protein sequence ID" value="SPH27366.1"/>
    <property type="molecule type" value="Genomic_DNA"/>
</dbReference>
<dbReference type="InterPro" id="IPR017497">
    <property type="entry name" value="BchO"/>
</dbReference>
<dbReference type="GO" id="GO:0047411">
    <property type="term" value="F:2-(acetamidomethylene)succinate hydrolase activity"/>
    <property type="evidence" value="ECO:0007669"/>
    <property type="project" value="UniProtKB-EC"/>
</dbReference>
<evidence type="ECO:0000313" key="2">
    <source>
        <dbReference type="EMBL" id="SPH27366.1"/>
    </source>
</evidence>
<keyword evidence="3" id="KW-1185">Reference proteome</keyword>
<gene>
    <name evidence="2" type="ORF">ASD8599_03832</name>
</gene>
<keyword evidence="2" id="KW-0378">Hydrolase</keyword>
<dbReference type="EC" id="3.5.1.29" evidence="2"/>
<protein>
    <submittedName>
        <fullName evidence="2">2-(Acetamidomethylene)succinate hydrolase</fullName>
        <ecNumber evidence="2">3.5.1.29</ecNumber>
    </submittedName>
</protein>
<evidence type="ECO:0000313" key="3">
    <source>
        <dbReference type="Proteomes" id="UP000244880"/>
    </source>
</evidence>
<feature type="domain" description="AB hydrolase-1" evidence="1">
    <location>
        <begin position="37"/>
        <end position="274"/>
    </location>
</feature>
<dbReference type="InterPro" id="IPR000639">
    <property type="entry name" value="Epox_hydrolase-like"/>
</dbReference>
<dbReference type="Pfam" id="PF00561">
    <property type="entry name" value="Abhydrolase_1"/>
    <property type="match status" value="1"/>
</dbReference>
<dbReference type="NCBIfam" id="TIGR03056">
    <property type="entry name" value="bchO_mg_che_rel"/>
    <property type="match status" value="1"/>
</dbReference>
<dbReference type="InterPro" id="IPR029058">
    <property type="entry name" value="AB_hydrolase_fold"/>
</dbReference>
<dbReference type="AlphaFoldDB" id="A0A2R8BP42"/>
<accession>A0A2R8BP42</accession>
<dbReference type="PRINTS" id="PR00412">
    <property type="entry name" value="EPOXHYDRLASE"/>
</dbReference>
<reference evidence="2 3" key="1">
    <citation type="submission" date="2018-03" db="EMBL/GenBank/DDBJ databases">
        <authorList>
            <person name="Keele B.F."/>
        </authorList>
    </citation>
    <scope>NUCLEOTIDE SEQUENCE [LARGE SCALE GENOMIC DNA]</scope>
    <source>
        <strain evidence="2 3">CECT 8599</strain>
    </source>
</reference>
<dbReference type="SUPFAM" id="SSF53474">
    <property type="entry name" value="alpha/beta-Hydrolases"/>
    <property type="match status" value="1"/>
</dbReference>
<dbReference type="InterPro" id="IPR050266">
    <property type="entry name" value="AB_hydrolase_sf"/>
</dbReference>
<dbReference type="RefSeq" id="WP_108830310.1">
    <property type="nucleotide sequence ID" value="NZ_OMOR01000002.1"/>
</dbReference>
<dbReference type="OrthoDB" id="9804723at2"/>
<dbReference type="PRINTS" id="PR00111">
    <property type="entry name" value="ABHYDROLASE"/>
</dbReference>
<evidence type="ECO:0000259" key="1">
    <source>
        <dbReference type="Pfam" id="PF00561"/>
    </source>
</evidence>
<dbReference type="Proteomes" id="UP000244880">
    <property type="component" value="Unassembled WGS sequence"/>
</dbReference>
<organism evidence="2 3">
    <name type="scientific">Ascidiaceihabitans donghaensis</name>
    <dbReference type="NCBI Taxonomy" id="1510460"/>
    <lineage>
        <taxon>Bacteria</taxon>
        <taxon>Pseudomonadati</taxon>
        <taxon>Pseudomonadota</taxon>
        <taxon>Alphaproteobacteria</taxon>
        <taxon>Rhodobacterales</taxon>
        <taxon>Paracoccaceae</taxon>
        <taxon>Ascidiaceihabitans</taxon>
    </lineage>
</organism>
<dbReference type="PANTHER" id="PTHR43798">
    <property type="entry name" value="MONOACYLGLYCEROL LIPASE"/>
    <property type="match status" value="1"/>
</dbReference>
<dbReference type="Gene3D" id="3.40.50.1820">
    <property type="entry name" value="alpha/beta hydrolase"/>
    <property type="match status" value="1"/>
</dbReference>
<dbReference type="PANTHER" id="PTHR43798:SF33">
    <property type="entry name" value="HYDROLASE, PUTATIVE (AFU_ORTHOLOGUE AFUA_2G14860)-RELATED"/>
    <property type="match status" value="1"/>
</dbReference>
<sequence length="290" mass="30878">MKWPVPTDWPNSGTSRRIFNAPHRWHVQQMGQGPVALLLHGAGGSTHSFAWLMPLLADHFTVVAIDLPGHGFTQLGARHRSGLSPMAEDISALCQEQGWKPDVIIGHSAGCALALEMCDAILSPRGHIPKVVGINAALSTFEGIAGVLFPAMAKALAALPFTAKIFSELAGKQTRVQSLIGGTGSSLAPDQIDLYTRLISDRDHVDGALLMMSQWSLDALLGRLHSISTQTLLLAGAQDKTVPATVSANAAHALPYARSMVLEGLGHLAHEEDPNLVFRAIIDFVDQSAS</sequence>